<dbReference type="PANTHER" id="PTHR42844:SF1">
    <property type="entry name" value="DIHYDRONEOPTERIN ALDOLASE 1-RELATED"/>
    <property type="match status" value="1"/>
</dbReference>
<dbReference type="Pfam" id="PF02152">
    <property type="entry name" value="FolB"/>
    <property type="match status" value="1"/>
</dbReference>
<dbReference type="FunFam" id="3.30.1130.10:FF:000003">
    <property type="entry name" value="7,8-dihydroneopterin aldolase"/>
    <property type="match status" value="1"/>
</dbReference>
<evidence type="ECO:0000256" key="4">
    <source>
        <dbReference type="ARBA" id="ARBA00022909"/>
    </source>
</evidence>
<dbReference type="CDD" id="cd00534">
    <property type="entry name" value="DHNA_DHNTPE"/>
    <property type="match status" value="1"/>
</dbReference>
<evidence type="ECO:0000256" key="3">
    <source>
        <dbReference type="ARBA" id="ARBA00005708"/>
    </source>
</evidence>
<reference evidence="9" key="2">
    <citation type="submission" date="2023-08" db="EMBL/GenBank/DDBJ databases">
        <title>Veillonella_parvula_DSM 2007_complete_genome_hifiasm_Zymo_Research_D6332.</title>
        <authorList>
            <person name="Damerum A."/>
        </authorList>
    </citation>
    <scope>NUCLEOTIDE SEQUENCE</scope>
    <source>
        <strain evidence="9">DSM 2007</strain>
    </source>
</reference>
<gene>
    <name evidence="8" type="primary">folB</name>
    <name evidence="8" type="ORF">KHZ90_07960</name>
    <name evidence="9" type="ORF">RDV51_06825</name>
</gene>
<dbReference type="GO" id="GO:0046654">
    <property type="term" value="P:tetrahydrofolate biosynthetic process"/>
    <property type="evidence" value="ECO:0007669"/>
    <property type="project" value="UniProtKB-UniRule"/>
</dbReference>
<evidence type="ECO:0000259" key="7">
    <source>
        <dbReference type="SMART" id="SM00905"/>
    </source>
</evidence>
<dbReference type="InterPro" id="IPR043133">
    <property type="entry name" value="GTP-CH-I_C/QueF"/>
</dbReference>
<comment type="catalytic activity">
    <reaction evidence="1 6">
        <text>7,8-dihydroneopterin = 6-hydroxymethyl-7,8-dihydropterin + glycolaldehyde</text>
        <dbReference type="Rhea" id="RHEA:10540"/>
        <dbReference type="ChEBI" id="CHEBI:17001"/>
        <dbReference type="ChEBI" id="CHEBI:17071"/>
        <dbReference type="ChEBI" id="CHEBI:44841"/>
        <dbReference type="EC" id="4.1.2.25"/>
    </reaction>
</comment>
<organism evidence="8 10">
    <name type="scientific">Veillonella parvula</name>
    <name type="common">Staphylococcus parvulus</name>
    <dbReference type="NCBI Taxonomy" id="29466"/>
    <lineage>
        <taxon>Bacteria</taxon>
        <taxon>Bacillati</taxon>
        <taxon>Bacillota</taxon>
        <taxon>Negativicutes</taxon>
        <taxon>Veillonellales</taxon>
        <taxon>Veillonellaceae</taxon>
        <taxon>Veillonella</taxon>
    </lineage>
</organism>
<evidence type="ECO:0000256" key="1">
    <source>
        <dbReference type="ARBA" id="ARBA00001353"/>
    </source>
</evidence>
<dbReference type="GO" id="GO:0046656">
    <property type="term" value="P:folic acid biosynthetic process"/>
    <property type="evidence" value="ECO:0007669"/>
    <property type="project" value="UniProtKB-UniRule"/>
</dbReference>
<evidence type="ECO:0000313" key="8">
    <source>
        <dbReference type="EMBL" id="MBS4893694.1"/>
    </source>
</evidence>
<keyword evidence="4 6" id="KW-0289">Folate biosynthesis</keyword>
<dbReference type="AlphaFoldDB" id="A0A134BRU1"/>
<reference evidence="8" key="1">
    <citation type="submission" date="2021-02" db="EMBL/GenBank/DDBJ databases">
        <title>Infant gut strain persistence is associated with maternal origin, phylogeny, and functional potential including surface adhesion and iron acquisition.</title>
        <authorList>
            <person name="Lou Y.C."/>
        </authorList>
    </citation>
    <scope>NUCLEOTIDE SEQUENCE</scope>
    <source>
        <strain evidence="8">L3_108_031G1_dasL3_108_031G1_concoct_20</strain>
    </source>
</reference>
<evidence type="ECO:0000256" key="6">
    <source>
        <dbReference type="RuleBase" id="RU362079"/>
    </source>
</evidence>
<evidence type="ECO:0000256" key="5">
    <source>
        <dbReference type="ARBA" id="ARBA00023239"/>
    </source>
</evidence>
<sequence>MDRIVLKNMAFYGYHGNLASEQEQGQRFFVDVEIITDLTKAGQSDQLEDSINYVEVYETVESIMTGEKHNLLERLGALIADSLYQYYQGIVGLSVTVRKPSVPISGILDYVEVITTRGQI</sequence>
<dbReference type="NCBIfam" id="TIGR00526">
    <property type="entry name" value="folB_dom"/>
    <property type="match status" value="1"/>
</dbReference>
<dbReference type="EMBL" id="JAGZMU010000004">
    <property type="protein sequence ID" value="MBS4893694.1"/>
    <property type="molecule type" value="Genomic_DNA"/>
</dbReference>
<dbReference type="EMBL" id="CP133463">
    <property type="protein sequence ID" value="WMS19162.1"/>
    <property type="molecule type" value="Genomic_DNA"/>
</dbReference>
<comment type="function">
    <text evidence="6">Catalyzes the conversion of 7,8-dihydroneopterin to 6-hydroxymethyl-7,8-dihydropterin.</text>
</comment>
<evidence type="ECO:0000313" key="10">
    <source>
        <dbReference type="Proteomes" id="UP000778864"/>
    </source>
</evidence>
<dbReference type="GO" id="GO:0005737">
    <property type="term" value="C:cytoplasm"/>
    <property type="evidence" value="ECO:0007669"/>
    <property type="project" value="TreeGrafter"/>
</dbReference>
<evidence type="ECO:0000313" key="9">
    <source>
        <dbReference type="EMBL" id="WMS19162.1"/>
    </source>
</evidence>
<dbReference type="GO" id="GO:0004150">
    <property type="term" value="F:dihydroneopterin aldolase activity"/>
    <property type="evidence" value="ECO:0007669"/>
    <property type="project" value="UniProtKB-UniRule"/>
</dbReference>
<feature type="domain" description="Dihydroneopterin aldolase/epimerase" evidence="7">
    <location>
        <begin position="4"/>
        <end position="117"/>
    </location>
</feature>
<comment type="pathway">
    <text evidence="2 6">Cofactor biosynthesis; tetrahydrofolate biosynthesis; 2-amino-4-hydroxy-6-hydroxymethyl-7,8-dihydropteridine diphosphate from 7,8-dihydroneopterin triphosphate: step 3/4.</text>
</comment>
<dbReference type="Gene3D" id="3.30.1130.10">
    <property type="match status" value="1"/>
</dbReference>
<comment type="similarity">
    <text evidence="3 6">Belongs to the DHNA family.</text>
</comment>
<dbReference type="SMART" id="SM00905">
    <property type="entry name" value="FolB"/>
    <property type="match status" value="1"/>
</dbReference>
<dbReference type="SUPFAM" id="SSF55620">
    <property type="entry name" value="Tetrahydrobiopterin biosynthesis enzymes-like"/>
    <property type="match status" value="1"/>
</dbReference>
<proteinExistence type="inferred from homology"/>
<keyword evidence="5 6" id="KW-0456">Lyase</keyword>
<dbReference type="NCBIfam" id="TIGR00525">
    <property type="entry name" value="folB"/>
    <property type="match status" value="1"/>
</dbReference>
<dbReference type="PANTHER" id="PTHR42844">
    <property type="entry name" value="DIHYDRONEOPTERIN ALDOLASE 1-RELATED"/>
    <property type="match status" value="1"/>
</dbReference>
<dbReference type="STRING" id="29466.GCA_002005185_01136"/>
<dbReference type="InterPro" id="IPR006156">
    <property type="entry name" value="Dihydroneopterin_aldolase"/>
</dbReference>
<name>A0A134BRU1_VEIPA</name>
<dbReference type="EC" id="4.1.2.25" evidence="6"/>
<dbReference type="InterPro" id="IPR006157">
    <property type="entry name" value="FolB_dom"/>
</dbReference>
<dbReference type="Proteomes" id="UP000778864">
    <property type="component" value="Unassembled WGS sequence"/>
</dbReference>
<evidence type="ECO:0000256" key="2">
    <source>
        <dbReference type="ARBA" id="ARBA00005013"/>
    </source>
</evidence>
<protein>
    <recommendedName>
        <fullName evidence="6">7,8-dihydroneopterin aldolase</fullName>
        <ecNumber evidence="6">4.1.2.25</ecNumber>
    </recommendedName>
</protein>
<dbReference type="RefSeq" id="WP_004695400.1">
    <property type="nucleotide sequence ID" value="NZ_AP031417.1"/>
</dbReference>
<dbReference type="Proteomes" id="UP001228955">
    <property type="component" value="Chromosome"/>
</dbReference>
<accession>A0A134BRU1</accession>